<reference evidence="3 4" key="1">
    <citation type="submission" date="2021-02" db="EMBL/GenBank/DDBJ databases">
        <title>Streptomyces spirodelae sp. nov., isolated from duckweed.</title>
        <authorList>
            <person name="Saimee Y."/>
            <person name="Duangmal K."/>
        </authorList>
    </citation>
    <scope>NUCLEOTIDE SEQUENCE [LARGE SCALE GENOMIC DNA]</scope>
    <source>
        <strain evidence="3 4">DSM 42105</strain>
    </source>
</reference>
<evidence type="ECO:0000313" key="3">
    <source>
        <dbReference type="EMBL" id="MBO8203154.1"/>
    </source>
</evidence>
<keyword evidence="4" id="KW-1185">Reference proteome</keyword>
<dbReference type="EMBL" id="JAFFZM010000035">
    <property type="protein sequence ID" value="MBO8203154.1"/>
    <property type="molecule type" value="Genomic_DNA"/>
</dbReference>
<organism evidence="3 4">
    <name type="scientific">Streptomyces smyrnaeus</name>
    <dbReference type="NCBI Taxonomy" id="1387713"/>
    <lineage>
        <taxon>Bacteria</taxon>
        <taxon>Bacillati</taxon>
        <taxon>Actinomycetota</taxon>
        <taxon>Actinomycetes</taxon>
        <taxon>Kitasatosporales</taxon>
        <taxon>Streptomycetaceae</taxon>
        <taxon>Streptomyces</taxon>
    </lineage>
</organism>
<name>A0ABS3Y6D5_9ACTN</name>
<evidence type="ECO:0000256" key="1">
    <source>
        <dbReference type="SAM" id="MobiDB-lite"/>
    </source>
</evidence>
<feature type="transmembrane region" description="Helical" evidence="2">
    <location>
        <begin position="113"/>
        <end position="130"/>
    </location>
</feature>
<feature type="transmembrane region" description="Helical" evidence="2">
    <location>
        <begin position="12"/>
        <end position="35"/>
    </location>
</feature>
<evidence type="ECO:0008006" key="5">
    <source>
        <dbReference type="Google" id="ProtNLM"/>
    </source>
</evidence>
<dbReference type="Proteomes" id="UP000721954">
    <property type="component" value="Unassembled WGS sequence"/>
</dbReference>
<evidence type="ECO:0000256" key="2">
    <source>
        <dbReference type="SAM" id="Phobius"/>
    </source>
</evidence>
<evidence type="ECO:0000313" key="4">
    <source>
        <dbReference type="Proteomes" id="UP000721954"/>
    </source>
</evidence>
<keyword evidence="2" id="KW-0812">Transmembrane</keyword>
<comment type="caution">
    <text evidence="3">The sequence shown here is derived from an EMBL/GenBank/DDBJ whole genome shotgun (WGS) entry which is preliminary data.</text>
</comment>
<gene>
    <name evidence="3" type="ORF">JW613_33475</name>
</gene>
<keyword evidence="2" id="KW-0472">Membrane</keyword>
<accession>A0ABS3Y6D5</accession>
<keyword evidence="2" id="KW-1133">Transmembrane helix</keyword>
<feature type="region of interest" description="Disordered" evidence="1">
    <location>
        <begin position="49"/>
        <end position="68"/>
    </location>
</feature>
<feature type="region of interest" description="Disordered" evidence="1">
    <location>
        <begin position="77"/>
        <end position="108"/>
    </location>
</feature>
<dbReference type="GeneID" id="96263530"/>
<dbReference type="RefSeq" id="WP_143674806.1">
    <property type="nucleotide sequence ID" value="NZ_JAFFZM010000035.1"/>
</dbReference>
<sequence>MRRRPWKTRPAGWHSTIGTVFVMVALAAAGALVWLGGCGPSLLPETGEAFASQRTAQPMSDAGKRSDPCELVIGPMQEMCRDHGAPATSRPAQQRDGASDGDESSSVPSRPQVALLAFSALGLGGVLLLARRGQR</sequence>
<proteinExistence type="predicted"/>
<protein>
    <recommendedName>
        <fullName evidence="5">MYXO-CTERM domain-containing protein</fullName>
    </recommendedName>
</protein>